<dbReference type="AlphaFoldDB" id="A0A934V3B9"/>
<dbReference type="PROSITE" id="PS51379">
    <property type="entry name" value="4FE4S_FER_2"/>
    <property type="match status" value="2"/>
</dbReference>
<dbReference type="InterPro" id="IPR017900">
    <property type="entry name" value="4Fe4S_Fe_S_CS"/>
</dbReference>
<evidence type="ECO:0000256" key="10">
    <source>
        <dbReference type="ARBA" id="ARBA00047776"/>
    </source>
</evidence>
<evidence type="ECO:0000256" key="5">
    <source>
        <dbReference type="ARBA" id="ARBA00022827"/>
    </source>
</evidence>
<dbReference type="PRINTS" id="PR00419">
    <property type="entry name" value="ADXRDTASE"/>
</dbReference>
<evidence type="ECO:0000256" key="4">
    <source>
        <dbReference type="ARBA" id="ARBA00022723"/>
    </source>
</evidence>
<keyword evidence="3" id="KW-0285">Flavoprotein</keyword>
<comment type="caution">
    <text evidence="12">The sequence shown here is derived from an EMBL/GenBank/DDBJ whole genome shotgun (WGS) entry which is preliminary data.</text>
</comment>
<comment type="catalytic activity">
    <reaction evidence="10">
        <text>2 reduced [2Fe-2S]-[ferredoxin] + NADP(+) + H(+) = 2 oxidized [2Fe-2S]-[ferredoxin] + NADPH</text>
        <dbReference type="Rhea" id="RHEA:20125"/>
        <dbReference type="Rhea" id="RHEA-COMP:10000"/>
        <dbReference type="Rhea" id="RHEA-COMP:10001"/>
        <dbReference type="ChEBI" id="CHEBI:15378"/>
        <dbReference type="ChEBI" id="CHEBI:33737"/>
        <dbReference type="ChEBI" id="CHEBI:33738"/>
        <dbReference type="ChEBI" id="CHEBI:57783"/>
        <dbReference type="ChEBI" id="CHEBI:58349"/>
        <dbReference type="EC" id="1.18.1.2"/>
    </reaction>
</comment>
<dbReference type="InterPro" id="IPR017896">
    <property type="entry name" value="4Fe4S_Fe-S-bd"/>
</dbReference>
<dbReference type="Pfam" id="PF00037">
    <property type="entry name" value="Fer4"/>
    <property type="match status" value="1"/>
</dbReference>
<accession>A0A934V3B9</accession>
<keyword evidence="4" id="KW-0479">Metal-binding</keyword>
<comment type="cofactor">
    <cofactor evidence="1">
        <name>FAD</name>
        <dbReference type="ChEBI" id="CHEBI:57692"/>
    </cofactor>
</comment>
<name>A0A934V3B9_9PSEU</name>
<dbReference type="InterPro" id="IPR055275">
    <property type="entry name" value="Ferredox_Rdtase"/>
</dbReference>
<keyword evidence="8" id="KW-0408">Iron</keyword>
<protein>
    <recommendedName>
        <fullName evidence="2">ferredoxin--NADP(+) reductase</fullName>
        <ecNumber evidence="2">1.18.1.2</ecNumber>
    </recommendedName>
</protein>
<keyword evidence="5" id="KW-0274">FAD</keyword>
<dbReference type="EC" id="1.18.1.2" evidence="2"/>
<evidence type="ECO:0000256" key="7">
    <source>
        <dbReference type="ARBA" id="ARBA00023002"/>
    </source>
</evidence>
<keyword evidence="13" id="KW-1185">Reference proteome</keyword>
<keyword evidence="6" id="KW-0521">NADP</keyword>
<dbReference type="SUPFAM" id="SSF54862">
    <property type="entry name" value="4Fe-4S ferredoxins"/>
    <property type="match status" value="1"/>
</dbReference>
<dbReference type="Gene3D" id="3.30.70.20">
    <property type="match status" value="1"/>
</dbReference>
<dbReference type="Proteomes" id="UP000635245">
    <property type="component" value="Unassembled WGS sequence"/>
</dbReference>
<gene>
    <name evidence="12" type="ORF">JHE00_22505</name>
</gene>
<dbReference type="EMBL" id="JAENJH010000006">
    <property type="protein sequence ID" value="MBK1787106.1"/>
    <property type="molecule type" value="Genomic_DNA"/>
</dbReference>
<dbReference type="PANTHER" id="PTHR48467:SF1">
    <property type="entry name" value="GLUTAMATE SYNTHASE 1 [NADH], CHLOROPLASTIC-LIKE"/>
    <property type="match status" value="1"/>
</dbReference>
<keyword evidence="7" id="KW-0560">Oxidoreductase</keyword>
<evidence type="ECO:0000313" key="12">
    <source>
        <dbReference type="EMBL" id="MBK1787106.1"/>
    </source>
</evidence>
<dbReference type="GO" id="GO:0051536">
    <property type="term" value="F:iron-sulfur cluster binding"/>
    <property type="evidence" value="ECO:0007669"/>
    <property type="project" value="UniProtKB-KW"/>
</dbReference>
<evidence type="ECO:0000256" key="1">
    <source>
        <dbReference type="ARBA" id="ARBA00001974"/>
    </source>
</evidence>
<dbReference type="GO" id="GO:0004324">
    <property type="term" value="F:ferredoxin-NADP+ reductase activity"/>
    <property type="evidence" value="ECO:0007669"/>
    <property type="project" value="UniProtKB-EC"/>
</dbReference>
<dbReference type="PANTHER" id="PTHR48467">
    <property type="entry name" value="GLUTAMATE SYNTHASE 1 [NADH], CHLOROPLASTIC-LIKE"/>
    <property type="match status" value="1"/>
</dbReference>
<dbReference type="GO" id="GO:0046872">
    <property type="term" value="F:metal ion binding"/>
    <property type="evidence" value="ECO:0007669"/>
    <property type="project" value="UniProtKB-KW"/>
</dbReference>
<sequence length="528" mass="56479">MTFVINQGCCKDSSCIPVCPVQCIRPRPGDPDFTTTEQLYIDPATCIDCGACMDECPVDAIHSEFDLPEQLSDYLDINAGYFEENPIAESLPPDPVHRKLPAGHTGLSVAIVGSGPAACYAAGELSELKGVTVSVFERLPTPFGLIRAGVAPDHPKTKQIANRFAAVLARPNVHCFFNTEVGRDITVDELLEHHHAVLWAGGADGDRSLGIPGEELPGCFSAREFVAWYNGHPDFAGRRFDLAGRRAVVIGNGNVALDVARVLARPVSELEPTDMATHAVAALRASGIEDVVVAARRGPEHAAYTTGELLALHNTEGIALRAVPDEIDGLGDDRRSAVVRAAASQDRDGERTITLRYGLSPVSVDGDGEVESVTFRRPDGSTETIEASLVLRAVGYRGRAVSGLPFDDVTGTLPHHDGAVFDPSSGLPVIGVYCAGWIKRGATGMIGSNKSDAAESVDAILADLARGRLTDPVHDAEHLTKLVADRNPDLVDKQAWKRIDQTERRLGREAGRARTKLVSVDELLASSR</sequence>
<evidence type="ECO:0000256" key="2">
    <source>
        <dbReference type="ARBA" id="ARBA00013223"/>
    </source>
</evidence>
<dbReference type="SUPFAM" id="SSF51971">
    <property type="entry name" value="Nucleotide-binding domain"/>
    <property type="match status" value="1"/>
</dbReference>
<dbReference type="Pfam" id="PF07992">
    <property type="entry name" value="Pyr_redox_2"/>
    <property type="match status" value="1"/>
</dbReference>
<dbReference type="InterPro" id="IPR023753">
    <property type="entry name" value="FAD/NAD-binding_dom"/>
</dbReference>
<proteinExistence type="predicted"/>
<dbReference type="Gene3D" id="3.50.50.60">
    <property type="entry name" value="FAD/NAD(P)-binding domain"/>
    <property type="match status" value="1"/>
</dbReference>
<evidence type="ECO:0000256" key="3">
    <source>
        <dbReference type="ARBA" id="ARBA00022630"/>
    </source>
</evidence>
<evidence type="ECO:0000256" key="8">
    <source>
        <dbReference type="ARBA" id="ARBA00023004"/>
    </source>
</evidence>
<evidence type="ECO:0000256" key="6">
    <source>
        <dbReference type="ARBA" id="ARBA00022857"/>
    </source>
</evidence>
<feature type="domain" description="4Fe-4S ferredoxin-type" evidence="11">
    <location>
        <begin position="37"/>
        <end position="66"/>
    </location>
</feature>
<organism evidence="12 13">
    <name type="scientific">Prauserella cavernicola</name>
    <dbReference type="NCBI Taxonomy" id="2800127"/>
    <lineage>
        <taxon>Bacteria</taxon>
        <taxon>Bacillati</taxon>
        <taxon>Actinomycetota</taxon>
        <taxon>Actinomycetes</taxon>
        <taxon>Pseudonocardiales</taxon>
        <taxon>Pseudonocardiaceae</taxon>
        <taxon>Prauserella</taxon>
    </lineage>
</organism>
<evidence type="ECO:0000259" key="11">
    <source>
        <dbReference type="PROSITE" id="PS51379"/>
    </source>
</evidence>
<feature type="domain" description="4Fe-4S ferredoxin-type" evidence="11">
    <location>
        <begin position="1"/>
        <end position="29"/>
    </location>
</feature>
<evidence type="ECO:0000313" key="13">
    <source>
        <dbReference type="Proteomes" id="UP000635245"/>
    </source>
</evidence>
<evidence type="ECO:0000256" key="9">
    <source>
        <dbReference type="ARBA" id="ARBA00023014"/>
    </source>
</evidence>
<dbReference type="RefSeq" id="WP_200321385.1">
    <property type="nucleotide sequence ID" value="NZ_JAENJH010000006.1"/>
</dbReference>
<dbReference type="Gene3D" id="3.40.50.720">
    <property type="entry name" value="NAD(P)-binding Rossmann-like Domain"/>
    <property type="match status" value="1"/>
</dbReference>
<dbReference type="InterPro" id="IPR036188">
    <property type="entry name" value="FAD/NAD-bd_sf"/>
</dbReference>
<reference evidence="12" key="1">
    <citation type="submission" date="2020-12" db="EMBL/GenBank/DDBJ databases">
        <title>Prauserella sp. ASG 168, a novel actinomycete isolated from cave rock.</title>
        <authorList>
            <person name="Suriyachadkun C."/>
        </authorList>
    </citation>
    <scope>NUCLEOTIDE SEQUENCE</scope>
    <source>
        <strain evidence="12">ASG 168</strain>
    </source>
</reference>
<keyword evidence="9" id="KW-0411">Iron-sulfur</keyword>
<dbReference type="PROSITE" id="PS00198">
    <property type="entry name" value="4FE4S_FER_1"/>
    <property type="match status" value="1"/>
</dbReference>